<reference evidence="4" key="1">
    <citation type="submission" date="2022-05" db="EMBL/GenBank/DDBJ databases">
        <title>Metagenome Sequencing of an Archaeal-Dominated Microbial Community from a Hot Spring at the Los Azufres Geothermal Field, Mexico.</title>
        <authorList>
            <person name="Marin-Paredes R."/>
            <person name="Martinez-Romero E."/>
            <person name="Servin-Garciduenas L.E."/>
        </authorList>
    </citation>
    <scope>NUCLEOTIDE SEQUENCE</scope>
    <source>
        <strain evidence="4">AZ1-454</strain>
    </source>
</reference>
<dbReference type="PANTHER" id="PTHR38753:SF1">
    <property type="entry name" value="SLR1441 PROTEIN"/>
    <property type="match status" value="1"/>
</dbReference>
<dbReference type="EMBL" id="JZWS02000011">
    <property type="protein sequence ID" value="MCL7344525.1"/>
    <property type="molecule type" value="Genomic_DNA"/>
</dbReference>
<comment type="caution">
    <text evidence="4">The sequence shown here is derived from an EMBL/GenBank/DDBJ whole genome shotgun (WGS) entry which is preliminary data.</text>
</comment>
<dbReference type="PROSITE" id="PS50111">
    <property type="entry name" value="CHEMOTAXIS_TRANSDUC_2"/>
    <property type="match status" value="1"/>
</dbReference>
<name>A0AAE3K245_9CREN</name>
<sequence length="417" mass="48345">MAIDENRIREIVREELENALIKSLTSAVEEMKLLLEDAREKQKAYEQWTETQKRETEGLKETVGKLVEGLASLLKLAEENTRAIQELRKQTEENTKAIQELRKVSEENTRAIQELRKQTEENTRAIQELRKVSEENTKAIIELRKQTEENTKAIQELRKVSEENTRAIQELRKQTEENTRAIQELRKQTEENTKQTEENTKAIVELRKTVEAHNVQIAENTRAIAELRKTVESLAKQTEENTRAIQELRKISEENTRAIIELRKVTERLTKEVSRQGAKLDKAVKNINKRIGGLENTFGLIIEDQVRKGLTEWFKLKGVEVNEVRPKVIKIGDKAMEFDAYVEVGNKVYVAEVKTTLRVRDVKTFNEKVNLLRNYLKDKEVIPVLVYRLKSGDVEALAKGFGITVLKYMKGGYFEER</sequence>
<evidence type="ECO:0000256" key="1">
    <source>
        <dbReference type="PROSITE-ProRule" id="PRU00284"/>
    </source>
</evidence>
<keyword evidence="1" id="KW-0807">Transducer</keyword>
<accession>A0AAE3K245</accession>
<keyword evidence="2" id="KW-0175">Coiled coil</keyword>
<gene>
    <name evidence="4" type="ORF">TQ35_008135</name>
</gene>
<dbReference type="PANTHER" id="PTHR38753">
    <property type="entry name" value="SLR1441 PROTEIN"/>
    <property type="match status" value="1"/>
</dbReference>
<dbReference type="GO" id="GO:0016020">
    <property type="term" value="C:membrane"/>
    <property type="evidence" value="ECO:0007669"/>
    <property type="project" value="InterPro"/>
</dbReference>
<organism evidence="4">
    <name type="scientific">Candidatus Aramenus sulfurataquae</name>
    <dbReference type="NCBI Taxonomy" id="1326980"/>
    <lineage>
        <taxon>Archaea</taxon>
        <taxon>Thermoproteota</taxon>
        <taxon>Thermoprotei</taxon>
        <taxon>Sulfolobales</taxon>
        <taxon>Sulfolobaceae</taxon>
        <taxon>Candidatus Aramenus</taxon>
    </lineage>
</organism>
<proteinExistence type="predicted"/>
<dbReference type="GO" id="GO:0007165">
    <property type="term" value="P:signal transduction"/>
    <property type="evidence" value="ECO:0007669"/>
    <property type="project" value="UniProtKB-KW"/>
</dbReference>
<dbReference type="InterPro" id="IPR004089">
    <property type="entry name" value="MCPsignal_dom"/>
</dbReference>
<evidence type="ECO:0000256" key="2">
    <source>
        <dbReference type="SAM" id="Coils"/>
    </source>
</evidence>
<evidence type="ECO:0000259" key="3">
    <source>
        <dbReference type="PROSITE" id="PS50111"/>
    </source>
</evidence>
<dbReference type="AlphaFoldDB" id="A0AAE3K245"/>
<protein>
    <recommendedName>
        <fullName evidence="3">Methyl-accepting transducer domain-containing protein</fullName>
    </recommendedName>
</protein>
<feature type="coiled-coil region" evidence="2">
    <location>
        <begin position="21"/>
        <end position="268"/>
    </location>
</feature>
<evidence type="ECO:0000313" key="4">
    <source>
        <dbReference type="EMBL" id="MCL7344525.1"/>
    </source>
</evidence>
<dbReference type="Gene3D" id="1.10.287.950">
    <property type="entry name" value="Methyl-accepting chemotaxis protein"/>
    <property type="match status" value="2"/>
</dbReference>
<dbReference type="SUPFAM" id="SSF58104">
    <property type="entry name" value="Methyl-accepting chemotaxis protein (MCP) signaling domain"/>
    <property type="match status" value="1"/>
</dbReference>
<feature type="domain" description="Methyl-accepting transducer" evidence="3">
    <location>
        <begin position="27"/>
        <end position="270"/>
    </location>
</feature>